<name>R0L223_ANAPL</name>
<evidence type="ECO:0000313" key="1">
    <source>
        <dbReference type="EMBL" id="EOA95434.1"/>
    </source>
</evidence>
<organism evidence="1 2">
    <name type="scientific">Anas platyrhynchos</name>
    <name type="common">Mallard</name>
    <name type="synonym">Anas boschas</name>
    <dbReference type="NCBI Taxonomy" id="8839"/>
    <lineage>
        <taxon>Eukaryota</taxon>
        <taxon>Metazoa</taxon>
        <taxon>Chordata</taxon>
        <taxon>Craniata</taxon>
        <taxon>Vertebrata</taxon>
        <taxon>Euteleostomi</taxon>
        <taxon>Archelosauria</taxon>
        <taxon>Archosauria</taxon>
        <taxon>Dinosauria</taxon>
        <taxon>Saurischia</taxon>
        <taxon>Theropoda</taxon>
        <taxon>Coelurosauria</taxon>
        <taxon>Aves</taxon>
        <taxon>Neognathae</taxon>
        <taxon>Galloanserae</taxon>
        <taxon>Anseriformes</taxon>
        <taxon>Anatidae</taxon>
        <taxon>Anatinae</taxon>
        <taxon>Anas</taxon>
    </lineage>
</organism>
<reference evidence="2" key="1">
    <citation type="journal article" date="2013" name="Nat. Genet.">
        <title>The duck genome and transcriptome provide insight into an avian influenza virus reservoir species.</title>
        <authorList>
            <person name="Huang Y."/>
            <person name="Li Y."/>
            <person name="Burt D.W."/>
            <person name="Chen H."/>
            <person name="Zhang Y."/>
            <person name="Qian W."/>
            <person name="Kim H."/>
            <person name="Gan S."/>
            <person name="Zhao Y."/>
            <person name="Li J."/>
            <person name="Yi K."/>
            <person name="Feng H."/>
            <person name="Zhu P."/>
            <person name="Li B."/>
            <person name="Liu Q."/>
            <person name="Fairley S."/>
            <person name="Magor K.E."/>
            <person name="Du Z."/>
            <person name="Hu X."/>
            <person name="Goodman L."/>
            <person name="Tafer H."/>
            <person name="Vignal A."/>
            <person name="Lee T."/>
            <person name="Kim K.W."/>
            <person name="Sheng Z."/>
            <person name="An Y."/>
            <person name="Searle S."/>
            <person name="Herrero J."/>
            <person name="Groenen M.A."/>
            <person name="Crooijmans R.P."/>
            <person name="Faraut T."/>
            <person name="Cai Q."/>
            <person name="Webster R.G."/>
            <person name="Aldridge J.R."/>
            <person name="Warren W.C."/>
            <person name="Bartschat S."/>
            <person name="Kehr S."/>
            <person name="Marz M."/>
            <person name="Stadler P.F."/>
            <person name="Smith J."/>
            <person name="Kraus R.H."/>
            <person name="Zhao Y."/>
            <person name="Ren L."/>
            <person name="Fei J."/>
            <person name="Morisson M."/>
            <person name="Kaiser P."/>
            <person name="Griffin D.K."/>
            <person name="Rao M."/>
            <person name="Pitel F."/>
            <person name="Wang J."/>
            <person name="Li N."/>
        </authorList>
    </citation>
    <scope>NUCLEOTIDE SEQUENCE [LARGE SCALE GENOMIC DNA]</scope>
</reference>
<accession>R0L223</accession>
<protein>
    <submittedName>
        <fullName evidence="1">Uncharacterized protein</fullName>
    </submittedName>
</protein>
<evidence type="ECO:0000313" key="2">
    <source>
        <dbReference type="Proteomes" id="UP000296049"/>
    </source>
</evidence>
<proteinExistence type="predicted"/>
<dbReference type="Proteomes" id="UP000296049">
    <property type="component" value="Unassembled WGS sequence"/>
</dbReference>
<dbReference type="AlphaFoldDB" id="R0L223"/>
<dbReference type="EMBL" id="KB744300">
    <property type="protein sequence ID" value="EOA95434.1"/>
    <property type="molecule type" value="Genomic_DNA"/>
</dbReference>
<gene>
    <name evidence="1" type="ORF">Anapl_11001</name>
</gene>
<keyword evidence="2" id="KW-1185">Reference proteome</keyword>
<sequence length="138" mass="15195">MGFSLAVVFGRPATLDRYTMVVRDLRSLLLFPGYEKNAPELGLWWGKSGHEPLCRSSVALLGVLRGVSWGWPELELHGAALCSPPPEGNGWQTSFAYGNIEKTTGTSNFTNISEIHEQPKCHELYLGGTGDPRKLTHL</sequence>